<dbReference type="Gene3D" id="3.30.390.110">
    <property type="match status" value="1"/>
</dbReference>
<reference evidence="8" key="1">
    <citation type="submission" date="2018-10" db="EMBL/GenBank/DDBJ databases">
        <title>Transcriptome assembly of Aceria tosichella (Wheat curl mite) Type 2.</title>
        <authorList>
            <person name="Scully E.D."/>
            <person name="Geib S.M."/>
            <person name="Palmer N.A."/>
            <person name="Gupta A.K."/>
            <person name="Sarath G."/>
            <person name="Tatineni S."/>
        </authorList>
    </citation>
    <scope>NUCLEOTIDE SEQUENCE</scope>
    <source>
        <strain evidence="8">LincolnNE</strain>
    </source>
</reference>
<evidence type="ECO:0000256" key="4">
    <source>
        <dbReference type="ARBA" id="ARBA00035223"/>
    </source>
</evidence>
<feature type="region of interest" description="Disordered" evidence="6">
    <location>
        <begin position="121"/>
        <end position="149"/>
    </location>
</feature>
<evidence type="ECO:0000259" key="7">
    <source>
        <dbReference type="Pfam" id="PF01778"/>
    </source>
</evidence>
<dbReference type="InterPro" id="IPR029004">
    <property type="entry name" value="Ribosomal_eL28/Mak16"/>
</dbReference>
<dbReference type="GO" id="GO:1990904">
    <property type="term" value="C:ribonucleoprotein complex"/>
    <property type="evidence" value="ECO:0007669"/>
    <property type="project" value="UniProtKB-KW"/>
</dbReference>
<evidence type="ECO:0000256" key="2">
    <source>
        <dbReference type="ARBA" id="ARBA00022980"/>
    </source>
</evidence>
<dbReference type="InterPro" id="IPR002672">
    <property type="entry name" value="Ribosomal_eL28"/>
</dbReference>
<evidence type="ECO:0000256" key="6">
    <source>
        <dbReference type="SAM" id="MobiDB-lite"/>
    </source>
</evidence>
<dbReference type="GO" id="GO:0003735">
    <property type="term" value="F:structural constituent of ribosome"/>
    <property type="evidence" value="ECO:0007669"/>
    <property type="project" value="InterPro"/>
</dbReference>
<dbReference type="EMBL" id="GGYP01000645">
    <property type="protein sequence ID" value="MDE45416.1"/>
    <property type="molecule type" value="Transcribed_RNA"/>
</dbReference>
<name>A0A6G1S4I4_9ACAR</name>
<evidence type="ECO:0000256" key="5">
    <source>
        <dbReference type="ARBA" id="ARBA00035330"/>
    </source>
</evidence>
<comment type="similarity">
    <text evidence="1">Belongs to the eukaryotic ribosomal protein eL28 family.</text>
</comment>
<keyword evidence="3" id="KW-0687">Ribonucleoprotein</keyword>
<protein>
    <recommendedName>
        <fullName evidence="4">Large ribosomal subunit protein eL28</fullName>
    </recommendedName>
    <alternativeName>
        <fullName evidence="5">60S ribosomal protein L28</fullName>
    </alternativeName>
</protein>
<dbReference type="Pfam" id="PF01778">
    <property type="entry name" value="Ribosomal_L28e"/>
    <property type="match status" value="1"/>
</dbReference>
<gene>
    <name evidence="8" type="primary">RpL28_0</name>
    <name evidence="8" type="ORF">g.3502</name>
</gene>
<evidence type="ECO:0000256" key="3">
    <source>
        <dbReference type="ARBA" id="ARBA00023274"/>
    </source>
</evidence>
<feature type="domain" description="Ribosomal eL28/Mak16" evidence="7">
    <location>
        <begin position="11"/>
        <end position="127"/>
    </location>
</feature>
<proteinExistence type="inferred from homology"/>
<dbReference type="AlphaFoldDB" id="A0A6G1S4I4"/>
<dbReference type="GO" id="GO:0005840">
    <property type="term" value="C:ribosome"/>
    <property type="evidence" value="ECO:0007669"/>
    <property type="project" value="UniProtKB-KW"/>
</dbReference>
<feature type="compositionally biased region" description="Basic residues" evidence="6">
    <location>
        <begin position="132"/>
        <end position="149"/>
    </location>
</feature>
<keyword evidence="2 8" id="KW-0689">Ribosomal protein</keyword>
<sequence length="149" mass="16730">MPNGVNVSKDLRWLLTKDTTCYAVKVRNYPKAFSKDPLNPKGIHLPRFSGSIQTRAVTVKGSKKPGVTLVYKKKDAVRKPAEQLVRVSIKKDPRSTLRSIKNTLNNTKGRKDLKMLALRRASAIMKSQLGQKSKKGKKGSKKQKKSEKK</sequence>
<organism evidence="8">
    <name type="scientific">Aceria tosichella</name>
    <name type="common">wheat curl mite</name>
    <dbReference type="NCBI Taxonomy" id="561515"/>
    <lineage>
        <taxon>Eukaryota</taxon>
        <taxon>Metazoa</taxon>
        <taxon>Ecdysozoa</taxon>
        <taxon>Arthropoda</taxon>
        <taxon>Chelicerata</taxon>
        <taxon>Arachnida</taxon>
        <taxon>Acari</taxon>
        <taxon>Acariformes</taxon>
        <taxon>Trombidiformes</taxon>
        <taxon>Prostigmata</taxon>
        <taxon>Eupodina</taxon>
        <taxon>Eriophyoidea</taxon>
        <taxon>Eriophyidae</taxon>
        <taxon>Eriophyinae</taxon>
        <taxon>Aceriini</taxon>
        <taxon>Aceria</taxon>
    </lineage>
</organism>
<dbReference type="PANTHER" id="PTHR10544">
    <property type="entry name" value="60S RIBOSOMAL PROTEIN L28"/>
    <property type="match status" value="1"/>
</dbReference>
<accession>A0A6G1S4I4</accession>
<evidence type="ECO:0000256" key="1">
    <source>
        <dbReference type="ARBA" id="ARBA00007926"/>
    </source>
</evidence>
<evidence type="ECO:0000313" key="8">
    <source>
        <dbReference type="EMBL" id="MDE45416.1"/>
    </source>
</evidence>
<dbReference type="GO" id="GO:0006412">
    <property type="term" value="P:translation"/>
    <property type="evidence" value="ECO:0007669"/>
    <property type="project" value="InterPro"/>
</dbReference>